<dbReference type="InterPro" id="IPR003607">
    <property type="entry name" value="HD/PDEase_dom"/>
</dbReference>
<evidence type="ECO:0000259" key="10">
    <source>
        <dbReference type="Pfam" id="PF01743"/>
    </source>
</evidence>
<keyword evidence="3" id="KW-0819">tRNA processing</keyword>
<dbReference type="GO" id="GO:0008033">
    <property type="term" value="P:tRNA processing"/>
    <property type="evidence" value="ECO:0007669"/>
    <property type="project" value="UniProtKB-KW"/>
</dbReference>
<organism evidence="13 14">
    <name type="scientific">Robinsoniella peoriensis</name>
    <dbReference type="NCBI Taxonomy" id="180332"/>
    <lineage>
        <taxon>Bacteria</taxon>
        <taxon>Bacillati</taxon>
        <taxon>Bacillota</taxon>
        <taxon>Clostridia</taxon>
        <taxon>Lachnospirales</taxon>
        <taxon>Lachnospiraceae</taxon>
        <taxon>Robinsoniella</taxon>
    </lineage>
</organism>
<dbReference type="SUPFAM" id="SSF81891">
    <property type="entry name" value="Poly A polymerase C-terminal region-like"/>
    <property type="match status" value="1"/>
</dbReference>
<dbReference type="InterPro" id="IPR002646">
    <property type="entry name" value="PolA_pol_head_dom"/>
</dbReference>
<evidence type="ECO:0000256" key="7">
    <source>
        <dbReference type="ARBA" id="ARBA00022842"/>
    </source>
</evidence>
<accession>A0A4U8Q2P3</accession>
<evidence type="ECO:0000256" key="5">
    <source>
        <dbReference type="ARBA" id="ARBA00022723"/>
    </source>
</evidence>
<dbReference type="Gene3D" id="3.30.460.10">
    <property type="entry name" value="Beta Polymerase, domain 2"/>
    <property type="match status" value="1"/>
</dbReference>
<gene>
    <name evidence="13" type="primary">cca</name>
    <name evidence="13" type="ORF">DSM106044_04167</name>
</gene>
<evidence type="ECO:0000256" key="2">
    <source>
        <dbReference type="ARBA" id="ARBA00022679"/>
    </source>
</evidence>
<evidence type="ECO:0000256" key="6">
    <source>
        <dbReference type="ARBA" id="ARBA00022741"/>
    </source>
</evidence>
<evidence type="ECO:0000256" key="9">
    <source>
        <dbReference type="RuleBase" id="RU003953"/>
    </source>
</evidence>
<keyword evidence="2 9" id="KW-0808">Transferase</keyword>
<evidence type="ECO:0000313" key="13">
    <source>
        <dbReference type="EMBL" id="TLC99021.1"/>
    </source>
</evidence>
<reference evidence="13 14" key="1">
    <citation type="journal article" date="2019" name="Anaerobe">
        <title>Detection of Robinsoniella peoriensis in multiple bone samples of a trauma patient.</title>
        <authorList>
            <person name="Schrottner P."/>
            <person name="Hartwich K."/>
            <person name="Bunk B."/>
            <person name="Schober I."/>
            <person name="Helbig S."/>
            <person name="Rudolph W.W."/>
            <person name="Gunzer F."/>
        </authorList>
    </citation>
    <scope>NUCLEOTIDE SEQUENCE [LARGE SCALE GENOMIC DNA]</scope>
    <source>
        <strain evidence="13 14">DSM 106044</strain>
    </source>
</reference>
<dbReference type="EC" id="2.7.7.72" evidence="13"/>
<dbReference type="SUPFAM" id="SSF81301">
    <property type="entry name" value="Nucleotidyltransferase"/>
    <property type="match status" value="1"/>
</dbReference>
<dbReference type="EMBL" id="QGQD01000078">
    <property type="protein sequence ID" value="TLC99021.1"/>
    <property type="molecule type" value="Genomic_DNA"/>
</dbReference>
<dbReference type="InterPro" id="IPR050264">
    <property type="entry name" value="Bact_CCA-adding_enz_type3_sf"/>
</dbReference>
<feature type="domain" description="tRNA nucleotidyltransferase/poly(A) polymerase RNA and SrmB- binding" evidence="11">
    <location>
        <begin position="205"/>
        <end position="266"/>
    </location>
</feature>
<dbReference type="STRING" id="180332.GCA_000797495_05746"/>
<keyword evidence="7" id="KW-0460">Magnesium</keyword>
<dbReference type="Gene3D" id="1.10.3090.10">
    <property type="entry name" value="cca-adding enzyme, domain 2"/>
    <property type="match status" value="1"/>
</dbReference>
<feature type="domain" description="CCA-adding enzyme C-terminal" evidence="12">
    <location>
        <begin position="322"/>
        <end position="472"/>
    </location>
</feature>
<dbReference type="Gene3D" id="1.10.246.80">
    <property type="match status" value="1"/>
</dbReference>
<dbReference type="GO" id="GO:0000049">
    <property type="term" value="F:tRNA binding"/>
    <property type="evidence" value="ECO:0007669"/>
    <property type="project" value="TreeGrafter"/>
</dbReference>
<dbReference type="InterPro" id="IPR032810">
    <property type="entry name" value="CCA-adding_enz_C"/>
</dbReference>
<keyword evidence="8 9" id="KW-0694">RNA-binding</keyword>
<dbReference type="Pfam" id="PF12627">
    <property type="entry name" value="PolyA_pol_RNAbd"/>
    <property type="match status" value="1"/>
</dbReference>
<protein>
    <submittedName>
        <fullName evidence="13">CCA-adding enzyme</fullName>
        <ecNumber evidence="13">2.7.7.72</ecNumber>
    </submittedName>
</protein>
<dbReference type="GO" id="GO:0004810">
    <property type="term" value="F:CCA tRNA nucleotidyltransferase activity"/>
    <property type="evidence" value="ECO:0007669"/>
    <property type="project" value="UniProtKB-EC"/>
</dbReference>
<dbReference type="Pfam" id="PF13735">
    <property type="entry name" value="tRNA_NucTran2_2"/>
    <property type="match status" value="1"/>
</dbReference>
<dbReference type="InterPro" id="IPR032828">
    <property type="entry name" value="PolyA_RNA-bd"/>
</dbReference>
<dbReference type="CDD" id="cd05398">
    <property type="entry name" value="NT_ClassII-CCAase"/>
    <property type="match status" value="1"/>
</dbReference>
<evidence type="ECO:0000259" key="12">
    <source>
        <dbReference type="Pfam" id="PF13735"/>
    </source>
</evidence>
<dbReference type="GO" id="GO:0000166">
    <property type="term" value="F:nucleotide binding"/>
    <property type="evidence" value="ECO:0007669"/>
    <property type="project" value="UniProtKB-KW"/>
</dbReference>
<comment type="cofactor">
    <cofactor evidence="1">
        <name>Mg(2+)</name>
        <dbReference type="ChEBI" id="CHEBI:18420"/>
    </cofactor>
</comment>
<dbReference type="NCBIfam" id="NF009814">
    <property type="entry name" value="PRK13299.1"/>
    <property type="match status" value="1"/>
</dbReference>
<dbReference type="PANTHER" id="PTHR46173:SF1">
    <property type="entry name" value="CCA TRNA NUCLEOTIDYLTRANSFERASE 1, MITOCHONDRIAL"/>
    <property type="match status" value="1"/>
</dbReference>
<evidence type="ECO:0000259" key="11">
    <source>
        <dbReference type="Pfam" id="PF12627"/>
    </source>
</evidence>
<dbReference type="PANTHER" id="PTHR46173">
    <property type="entry name" value="CCA TRNA NUCLEOTIDYLTRANSFERASE 1, MITOCHONDRIAL"/>
    <property type="match status" value="1"/>
</dbReference>
<sequence>MKENYDLERKPQWILSTCFIVAVLQASPQYAMGITMEIILPDQVKLIIEKLEENGYEGFAVGGCVRDALLFRNPDDWDITTSAKPEQVKSLFKRTVDTGIQHGTVTVLLDKEGFEVTTYRVDGEYEDSRHPKEVCFTSNLTEDLKRRDFTINAMAYSEKRGLVDEFDGVNDLKQHIIRCVGNPEERFSEDALRILRAVRFAAQLGFQIEEATLSSIRRLAPNLSHISAERIQTELLKLIVSPHPETLRLAYEAGITAVILPEFDRMMETPQNNPHHIYNVGEHTLKALQSVKADKVLRLSVLCHDFGKSVTRTTDESGRDHFYVHAEVSSQMAKALLKRLKLDNETLYQVEKLVKYHDYHPGTNARSVRKAIFKIGEDLFPKLLELQKADILAQSTYLQEDKLNDLKRIEELYHTILQEKQCLSLKDLAVTGRDLIEAGMKPGKELGICLSKLLEVVLDDPEKNSKEELLSILNETKK</sequence>
<dbReference type="GO" id="GO:0046872">
    <property type="term" value="F:metal ion binding"/>
    <property type="evidence" value="ECO:0007669"/>
    <property type="project" value="UniProtKB-KW"/>
</dbReference>
<evidence type="ECO:0000256" key="3">
    <source>
        <dbReference type="ARBA" id="ARBA00022694"/>
    </source>
</evidence>
<comment type="caution">
    <text evidence="13">The sequence shown here is derived from an EMBL/GenBank/DDBJ whole genome shotgun (WGS) entry which is preliminary data.</text>
</comment>
<dbReference type="InterPro" id="IPR043519">
    <property type="entry name" value="NT_sf"/>
</dbReference>
<evidence type="ECO:0000256" key="8">
    <source>
        <dbReference type="ARBA" id="ARBA00022884"/>
    </source>
</evidence>
<dbReference type="AlphaFoldDB" id="A0A4U8Q2P3"/>
<evidence type="ECO:0000256" key="1">
    <source>
        <dbReference type="ARBA" id="ARBA00001946"/>
    </source>
</evidence>
<name>A0A4U8Q2P3_9FIRM</name>
<keyword evidence="6" id="KW-0547">Nucleotide-binding</keyword>
<dbReference type="CDD" id="cd00077">
    <property type="entry name" value="HDc"/>
    <property type="match status" value="1"/>
</dbReference>
<keyword evidence="4 13" id="KW-0548">Nucleotidyltransferase</keyword>
<feature type="domain" description="Poly A polymerase head" evidence="10">
    <location>
        <begin position="59"/>
        <end position="178"/>
    </location>
</feature>
<dbReference type="Pfam" id="PF01743">
    <property type="entry name" value="PolyA_pol"/>
    <property type="match status" value="1"/>
</dbReference>
<evidence type="ECO:0000256" key="4">
    <source>
        <dbReference type="ARBA" id="ARBA00022695"/>
    </source>
</evidence>
<comment type="similarity">
    <text evidence="9">Belongs to the tRNA nucleotidyltransferase/poly(A) polymerase family.</text>
</comment>
<keyword evidence="14" id="KW-1185">Reference proteome</keyword>
<keyword evidence="5" id="KW-0479">Metal-binding</keyword>
<proteinExistence type="inferred from homology"/>
<evidence type="ECO:0000313" key="14">
    <source>
        <dbReference type="Proteomes" id="UP000306509"/>
    </source>
</evidence>
<dbReference type="Proteomes" id="UP000306509">
    <property type="component" value="Unassembled WGS sequence"/>
</dbReference>